<keyword evidence="1" id="KW-0479">Metal-binding</keyword>
<dbReference type="InterPro" id="IPR001965">
    <property type="entry name" value="Znf_PHD"/>
</dbReference>
<dbReference type="SMART" id="SM00249">
    <property type="entry name" value="PHD"/>
    <property type="match status" value="1"/>
</dbReference>
<keyword evidence="9" id="KW-1185">Reference proteome</keyword>
<feature type="compositionally biased region" description="Polar residues" evidence="5">
    <location>
        <begin position="8"/>
        <end position="21"/>
    </location>
</feature>
<reference evidence="8" key="1">
    <citation type="submission" date="2020-12" db="EMBL/GenBank/DDBJ databases">
        <title>Metabolic potential, ecology and presence of endohyphal bacteria is reflected in genomic diversity of Mucoromycotina.</title>
        <authorList>
            <person name="Muszewska A."/>
            <person name="Okrasinska A."/>
            <person name="Steczkiewicz K."/>
            <person name="Drgas O."/>
            <person name="Orlowska M."/>
            <person name="Perlinska-Lenart U."/>
            <person name="Aleksandrzak-Piekarczyk T."/>
            <person name="Szatraj K."/>
            <person name="Zielenkiewicz U."/>
            <person name="Pilsyk S."/>
            <person name="Malc E."/>
            <person name="Mieczkowski P."/>
            <person name="Kruszewska J.S."/>
            <person name="Biernat P."/>
            <person name="Pawlowska J."/>
        </authorList>
    </citation>
    <scope>NUCLEOTIDE SEQUENCE</scope>
    <source>
        <strain evidence="8">WA0000051536</strain>
    </source>
</reference>
<dbReference type="AlphaFoldDB" id="A0A8H7URW0"/>
<proteinExistence type="predicted"/>
<protein>
    <recommendedName>
        <fullName evidence="10">PHD-type domain-containing protein</fullName>
    </recommendedName>
</protein>
<dbReference type="Pfam" id="PF00628">
    <property type="entry name" value="PHD"/>
    <property type="match status" value="1"/>
</dbReference>
<dbReference type="PROSITE" id="PS50157">
    <property type="entry name" value="ZINC_FINGER_C2H2_2"/>
    <property type="match status" value="1"/>
</dbReference>
<accession>A0A8H7URW0</accession>
<dbReference type="InterPro" id="IPR013083">
    <property type="entry name" value="Znf_RING/FYVE/PHD"/>
</dbReference>
<gene>
    <name evidence="8" type="ORF">INT44_001404</name>
</gene>
<dbReference type="Gene3D" id="3.30.40.10">
    <property type="entry name" value="Zinc/RING finger domain, C3HC4 (zinc finger)"/>
    <property type="match status" value="1"/>
</dbReference>
<feature type="domain" description="PHD-type" evidence="6">
    <location>
        <begin position="497"/>
        <end position="550"/>
    </location>
</feature>
<feature type="domain" description="C2H2-type" evidence="7">
    <location>
        <begin position="440"/>
        <end position="471"/>
    </location>
</feature>
<keyword evidence="3" id="KW-0862">Zinc</keyword>
<evidence type="ECO:0000313" key="9">
    <source>
        <dbReference type="Proteomes" id="UP000612746"/>
    </source>
</evidence>
<evidence type="ECO:0000256" key="4">
    <source>
        <dbReference type="PROSITE-ProRule" id="PRU00042"/>
    </source>
</evidence>
<organism evidence="8 9">
    <name type="scientific">Umbelopsis vinacea</name>
    <dbReference type="NCBI Taxonomy" id="44442"/>
    <lineage>
        <taxon>Eukaryota</taxon>
        <taxon>Fungi</taxon>
        <taxon>Fungi incertae sedis</taxon>
        <taxon>Mucoromycota</taxon>
        <taxon>Mucoromycotina</taxon>
        <taxon>Umbelopsidomycetes</taxon>
        <taxon>Umbelopsidales</taxon>
        <taxon>Umbelopsidaceae</taxon>
        <taxon>Umbelopsis</taxon>
    </lineage>
</organism>
<dbReference type="InterPro" id="IPR011011">
    <property type="entry name" value="Znf_FYVE_PHD"/>
</dbReference>
<dbReference type="GO" id="GO:0008270">
    <property type="term" value="F:zinc ion binding"/>
    <property type="evidence" value="ECO:0007669"/>
    <property type="project" value="UniProtKB-KW"/>
</dbReference>
<feature type="compositionally biased region" description="Basic residues" evidence="5">
    <location>
        <begin position="45"/>
        <end position="58"/>
    </location>
</feature>
<dbReference type="InterPro" id="IPR019787">
    <property type="entry name" value="Znf_PHD-finger"/>
</dbReference>
<name>A0A8H7URW0_9FUNG</name>
<evidence type="ECO:0000259" key="7">
    <source>
        <dbReference type="PROSITE" id="PS50157"/>
    </source>
</evidence>
<feature type="compositionally biased region" description="Basic and acidic residues" evidence="5">
    <location>
        <begin position="31"/>
        <end position="44"/>
    </location>
</feature>
<dbReference type="EMBL" id="JAEPRA010000002">
    <property type="protein sequence ID" value="KAG2188649.1"/>
    <property type="molecule type" value="Genomic_DNA"/>
</dbReference>
<evidence type="ECO:0000256" key="3">
    <source>
        <dbReference type="ARBA" id="ARBA00022833"/>
    </source>
</evidence>
<evidence type="ECO:0000313" key="8">
    <source>
        <dbReference type="EMBL" id="KAG2188649.1"/>
    </source>
</evidence>
<dbReference type="PROSITE" id="PS01359">
    <property type="entry name" value="ZF_PHD_1"/>
    <property type="match status" value="1"/>
</dbReference>
<evidence type="ECO:0000256" key="5">
    <source>
        <dbReference type="SAM" id="MobiDB-lite"/>
    </source>
</evidence>
<dbReference type="OrthoDB" id="418595at2759"/>
<evidence type="ECO:0008006" key="10">
    <source>
        <dbReference type="Google" id="ProtNLM"/>
    </source>
</evidence>
<dbReference type="PROSITE" id="PS50016">
    <property type="entry name" value="ZF_PHD_2"/>
    <property type="match status" value="1"/>
</dbReference>
<feature type="region of interest" description="Disordered" evidence="5">
    <location>
        <begin position="408"/>
        <end position="428"/>
    </location>
</feature>
<evidence type="ECO:0000256" key="1">
    <source>
        <dbReference type="ARBA" id="ARBA00022723"/>
    </source>
</evidence>
<comment type="caution">
    <text evidence="8">The sequence shown here is derived from an EMBL/GenBank/DDBJ whole genome shotgun (WGS) entry which is preliminary data.</text>
</comment>
<dbReference type="InterPro" id="IPR019786">
    <property type="entry name" value="Zinc_finger_PHD-type_CS"/>
</dbReference>
<dbReference type="Proteomes" id="UP000612746">
    <property type="component" value="Unassembled WGS sequence"/>
</dbReference>
<evidence type="ECO:0000259" key="6">
    <source>
        <dbReference type="PROSITE" id="PS50016"/>
    </source>
</evidence>
<feature type="compositionally biased region" description="Polar residues" evidence="5">
    <location>
        <begin position="59"/>
        <end position="69"/>
    </location>
</feature>
<sequence>MPLRNVLSPLNQSESVRSKNATLKDASNLKPNEHPSKERNATVERKKRSPKRTTKKSKQPVTDENQNIFLENIAVNKNDKDATPSTKRTQLLDNKSLSIKRKVALHDFTATNVSPSSVPTTGGKIFSVKKRKLVGSKTVATMRTDEEPVQKLSESQLKIMSRHYEEAAIPQTPKKQHLVVDESSPSSIVVTPKRPSSYAQRPPEPESPLAHRQKSLTPLSSSALESVDLSKLEPRPTKPLLFQTCHKIWPHGLVPDITDIKPLSVMLKERLARAKSKVFTSQQKSVTRYTIPTFSHTTHKPGDSDSTIGNAKNFFSRHAKSRAAPRPQEHEHIHRVESTKSIFSPLPDNDFNAMELVTDANGRMSIVVTPRSKLPRRHITLPAHISKQQATHILSAVVATPTRTDSSLSSLPYAHECPQTPSPKSNRRLTSKVISDDFDYTCAHCHKQYKNLRGLTYHAERCKSRHTPLRKKKKNLYKAAKSDDDDSSDAEEWRDAVTNCICAGQHGDDEEESGPMVQCDTCESWLHLDCIGLDEDNLEEEYFCPRCKGDYVSPTASCHRSTGGKTVAGALEAQLKLQARLKKIKAKQSGNRSLLDRFVQEANNAYLETRMKQRKLHTGLEDEEDVETDEDTTAFDENRPLDECETPVFTEEQNDNSPPALHVWEGFSLNVSPDPHHVWGPHSDAFNLSQASDFFLDDEALNASLSQDTVPVSSVTNNCLPPPLSAESSDFGHITTPADMVALSLKQQPPSSDIYMGSLIDDDDVGTSFASPMTDGEDRHWNPMIKASPYLYMDDTDAITPFALKMGDAGYFDLSSALPLNTDATVALDTWLVTGDNGDVVADALEQDFDGE</sequence>
<keyword evidence="2 4" id="KW-0863">Zinc-finger</keyword>
<dbReference type="InterPro" id="IPR013087">
    <property type="entry name" value="Znf_C2H2_type"/>
</dbReference>
<feature type="compositionally biased region" description="Polar residues" evidence="5">
    <location>
        <begin position="215"/>
        <end position="224"/>
    </location>
</feature>
<feature type="region of interest" description="Disordered" evidence="5">
    <location>
        <begin position="168"/>
        <end position="230"/>
    </location>
</feature>
<feature type="region of interest" description="Disordered" evidence="5">
    <location>
        <begin position="1"/>
        <end position="87"/>
    </location>
</feature>
<dbReference type="SUPFAM" id="SSF57903">
    <property type="entry name" value="FYVE/PHD zinc finger"/>
    <property type="match status" value="1"/>
</dbReference>
<evidence type="ECO:0000256" key="2">
    <source>
        <dbReference type="ARBA" id="ARBA00022771"/>
    </source>
</evidence>